<feature type="domain" description="Amino acid permease/ SLC12A" evidence="18">
    <location>
        <begin position="506"/>
        <end position="670"/>
    </location>
</feature>
<dbReference type="GO" id="GO:1990573">
    <property type="term" value="P:potassium ion import across plasma membrane"/>
    <property type="evidence" value="ECO:0007669"/>
    <property type="project" value="TreeGrafter"/>
</dbReference>
<evidence type="ECO:0000256" key="7">
    <source>
        <dbReference type="ARBA" id="ARBA00022847"/>
    </source>
</evidence>
<protein>
    <recommendedName>
        <fullName evidence="22">Solute carrier family 12 member 7a</fullName>
    </recommendedName>
</protein>
<feature type="domain" description="Amino acid permease/ SLC12A" evidence="18">
    <location>
        <begin position="132"/>
        <end position="346"/>
    </location>
</feature>
<name>A0A6A5EVZ7_PERFL</name>
<evidence type="ECO:0000256" key="8">
    <source>
        <dbReference type="ARBA" id="ARBA00022958"/>
    </source>
</evidence>
<feature type="transmembrane region" description="Helical" evidence="17">
    <location>
        <begin position="417"/>
        <end position="437"/>
    </location>
</feature>
<feature type="transmembrane region" description="Helical" evidence="17">
    <location>
        <begin position="126"/>
        <end position="147"/>
    </location>
</feature>
<evidence type="ECO:0000256" key="17">
    <source>
        <dbReference type="SAM" id="Phobius"/>
    </source>
</evidence>
<sequence>MPTNFTVVPVEDEEGGSNSAAAAGSSKPVSLGNIFGEEDHEDNLQDPHSGDDCQRESSQFLNSDDDGEHYYEGKNMALFEEEMESHPMVSSLLNKLANYTNLTQGVREHEEAEDGVRRVAVVVPQMGTFIGVYLPCMQNILGVILFLRLTWIVGTAGILGSFAIVSICCICTLLTAISMSAIATNGVVPAGGSYYMISRSLGPEFGGAVGLCFYLGTTFAGSMYILGTIEILLTYIVPTATVFKESENAAMLNNMRVYGTCCLLLMALVVFVGVKYVNKLALVFLACVFLSILATYAGVIKTIIEQPDYNVCLLGNRSLKNEMFETCAKTTVVKNKTEFTDLWSLFCDSNATCDEYFDLNNLTEIRAIPGLLSGVIKDNLWGDYGPAGMLIEKKDQPSVEAQGTSNDMNKPYVFNDIATYFTLLVGIYFPSVTGIMAGSNRSGDLRDAQRSIPIGTIMAIVTTSFIYISCVVLFGACIEGVVLRDKFGYSVQKNPVIGILAWPSPWAIARDGIIPFLQVFGHGKANGEPTWALLLTVGICEIGILIASLDAVAPILSMFFLMCYLFVNLACAVQTLLRTPNWRPRFKFYHWTLSFLGMSLCLSLMFICSWYYALVAMVIAGCIYKYIEYRGAVKEWGDGIRGLSLNAARYALIRLEEAPLHTKNWRPQLLVLCKLDSDLKVKHPRLLSFTTQLKAGRGLTIVCSVLEGTYMTRGNDVKTGEQNLKAAMAAEKMKGFSHVVASSNLRDGFSLLIQSAGLGGMKHNAVLMAWPAGWGQARDSSARRNFIETVRETTAAQQALLVAKNIDHFPGNQERLKGGTIDVWWIVHDGGLLMLLPFLLSQHKVWRKCQMRIFTVAHMDDNSIQMKKDLQMFLYQLRLDAVVEVVEMHESDISAFTYEKTLVMEQRSQMLKQMQLSRTEREREIQSITDVSRSSIKRKNPPGDPSSNTLCIPEDKAQLIHDRNTASHSKMNDKAAGATPDRVHMTWTKDKLVNERNRQREGMGVKDMFNMRPEWENLSQSNVRRMHTAVKLNEAVLKKSCDSQLVLLNMPGPPKNKKGDDNYMEFLEVLMDGLDRVLLVRGGGREVITIYS</sequence>
<keyword evidence="9 17" id="KW-1133">Transmembrane helix</keyword>
<accession>A0A6A5EVZ7</accession>
<comment type="subcellular location">
    <subcellularLocation>
        <location evidence="1">Cell membrane</location>
        <topology evidence="1">Multi-pass membrane protein</topology>
    </subcellularLocation>
</comment>
<dbReference type="GO" id="GO:0015379">
    <property type="term" value="F:potassium:chloride symporter activity"/>
    <property type="evidence" value="ECO:0007669"/>
    <property type="project" value="InterPro"/>
</dbReference>
<feature type="transmembrane region" description="Helical" evidence="17">
    <location>
        <begin position="531"/>
        <end position="549"/>
    </location>
</feature>
<dbReference type="InterPro" id="IPR004841">
    <property type="entry name" value="AA-permease/SLC12A_dom"/>
</dbReference>
<keyword evidence="4" id="KW-0633">Potassium transport</keyword>
<dbReference type="Proteomes" id="UP000465112">
    <property type="component" value="Chromosome 11"/>
</dbReference>
<keyword evidence="8" id="KW-0630">Potassium</keyword>
<dbReference type="InterPro" id="IPR004842">
    <property type="entry name" value="SLC12A_fam"/>
</dbReference>
<dbReference type="InterPro" id="IPR000076">
    <property type="entry name" value="KCL_cotranspt"/>
</dbReference>
<dbReference type="GO" id="GO:0005886">
    <property type="term" value="C:plasma membrane"/>
    <property type="evidence" value="ECO:0007669"/>
    <property type="project" value="UniProtKB-SubCell"/>
</dbReference>
<keyword evidence="6 17" id="KW-0812">Transmembrane</keyword>
<feature type="transmembrane region" description="Helical" evidence="17">
    <location>
        <begin position="457"/>
        <end position="483"/>
    </location>
</feature>
<evidence type="ECO:0008006" key="22">
    <source>
        <dbReference type="Google" id="ProtNLM"/>
    </source>
</evidence>
<dbReference type="GO" id="GO:0055075">
    <property type="term" value="P:potassium ion homeostasis"/>
    <property type="evidence" value="ECO:0007669"/>
    <property type="project" value="TreeGrafter"/>
</dbReference>
<keyword evidence="10" id="KW-0406">Ion transport</keyword>
<feature type="domain" description="SLC12A transporter C-terminal" evidence="19">
    <location>
        <begin position="1022"/>
        <end position="1092"/>
    </location>
</feature>
<evidence type="ECO:0000259" key="18">
    <source>
        <dbReference type="Pfam" id="PF00324"/>
    </source>
</evidence>
<feature type="region of interest" description="Disordered" evidence="16">
    <location>
        <begin position="1"/>
        <end position="68"/>
    </location>
</feature>
<feature type="domain" description="Amino acid permease/ SLC12A" evidence="18">
    <location>
        <begin position="415"/>
        <end position="479"/>
    </location>
</feature>
<evidence type="ECO:0000256" key="9">
    <source>
        <dbReference type="ARBA" id="ARBA00022989"/>
    </source>
</evidence>
<feature type="compositionally biased region" description="Basic and acidic residues" evidence="16">
    <location>
        <begin position="42"/>
        <end position="55"/>
    </location>
</feature>
<dbReference type="Pfam" id="PF03522">
    <property type="entry name" value="SLC12"/>
    <property type="match status" value="2"/>
</dbReference>
<keyword evidence="2" id="KW-0813">Transport</keyword>
<reference evidence="20 21" key="1">
    <citation type="submission" date="2019-06" db="EMBL/GenBank/DDBJ databases">
        <title>A chromosome-scale genome assembly of the European perch, Perca fluviatilis.</title>
        <authorList>
            <person name="Roques C."/>
            <person name="Zahm M."/>
            <person name="Cabau C."/>
            <person name="Klopp C."/>
            <person name="Bouchez O."/>
            <person name="Donnadieu C."/>
            <person name="Kuhl H."/>
            <person name="Gislard M."/>
            <person name="Guendouz S."/>
            <person name="Journot L."/>
            <person name="Haffray P."/>
            <person name="Bestin A."/>
            <person name="Morvezen R."/>
            <person name="Feron R."/>
            <person name="Wen M."/>
            <person name="Jouanno E."/>
            <person name="Herpin A."/>
            <person name="Schartl M."/>
            <person name="Postlethwait J."/>
            <person name="Schaerlinger B."/>
            <person name="Chardard D."/>
            <person name="Lecocq T."/>
            <person name="Poncet C."/>
            <person name="Jaffrelo L."/>
            <person name="Lampietro C."/>
            <person name="Guiguen Y."/>
        </authorList>
    </citation>
    <scope>NUCLEOTIDE SEQUENCE [LARGE SCALE GENOMIC DNA]</scope>
    <source>
        <tissue evidence="20">Blood</tissue>
    </source>
</reference>
<keyword evidence="7" id="KW-0769">Symport</keyword>
<dbReference type="AlphaFoldDB" id="A0A6A5EVZ7"/>
<feature type="compositionally biased region" description="Low complexity" evidence="16">
    <location>
        <begin position="16"/>
        <end position="26"/>
    </location>
</feature>
<dbReference type="Pfam" id="PF00324">
    <property type="entry name" value="AA_permease"/>
    <property type="match status" value="3"/>
</dbReference>
<keyword evidence="5" id="KW-0597">Phosphoprotein</keyword>
<keyword evidence="11 17" id="KW-0472">Membrane</keyword>
<feature type="transmembrane region" description="Helical" evidence="17">
    <location>
        <begin position="555"/>
        <end position="577"/>
    </location>
</feature>
<evidence type="ECO:0000256" key="16">
    <source>
        <dbReference type="SAM" id="MobiDB-lite"/>
    </source>
</evidence>
<evidence type="ECO:0000256" key="14">
    <source>
        <dbReference type="ARBA" id="ARBA00046331"/>
    </source>
</evidence>
<dbReference type="PRINTS" id="PR01081">
    <property type="entry name" value="KCLTRNSPORT"/>
</dbReference>
<comment type="similarity">
    <text evidence="14">Belongs to the SLC12A transporter family. K/Cl co-transporter subfamily.</text>
</comment>
<dbReference type="GO" id="GO:0055064">
    <property type="term" value="P:chloride ion homeostasis"/>
    <property type="evidence" value="ECO:0007669"/>
    <property type="project" value="TreeGrafter"/>
</dbReference>
<dbReference type="PANTHER" id="PTHR11827">
    <property type="entry name" value="SOLUTE CARRIER FAMILY 12, CATION COTRANSPORTERS"/>
    <property type="match status" value="1"/>
</dbReference>
<keyword evidence="13" id="KW-0868">Chloride</keyword>
<evidence type="ECO:0000313" key="21">
    <source>
        <dbReference type="Proteomes" id="UP000465112"/>
    </source>
</evidence>
<feature type="transmembrane region" description="Helical" evidence="17">
    <location>
        <begin position="589"/>
        <end position="613"/>
    </location>
</feature>
<feature type="domain" description="SLC12A transporter C-terminal" evidence="19">
    <location>
        <begin position="795"/>
        <end position="939"/>
    </location>
</feature>
<dbReference type="GO" id="GO:0006884">
    <property type="term" value="P:cell volume homeostasis"/>
    <property type="evidence" value="ECO:0007669"/>
    <property type="project" value="TreeGrafter"/>
</dbReference>
<keyword evidence="3" id="KW-1003">Cell membrane</keyword>
<gene>
    <name evidence="20" type="ORF">PFLUV_G00130690</name>
</gene>
<feature type="transmembrane region" description="Helical" evidence="17">
    <location>
        <begin position="159"/>
        <end position="188"/>
    </location>
</feature>
<evidence type="ECO:0000256" key="6">
    <source>
        <dbReference type="ARBA" id="ARBA00022692"/>
    </source>
</evidence>
<comment type="catalytic activity">
    <reaction evidence="15">
        <text>K(+)(in) + chloride(in) = K(+)(out) + chloride(out)</text>
        <dbReference type="Rhea" id="RHEA:72427"/>
        <dbReference type="ChEBI" id="CHEBI:17996"/>
        <dbReference type="ChEBI" id="CHEBI:29103"/>
    </reaction>
</comment>
<feature type="transmembrane region" description="Helical" evidence="17">
    <location>
        <begin position="208"/>
        <end position="236"/>
    </location>
</feature>
<evidence type="ECO:0000256" key="11">
    <source>
        <dbReference type="ARBA" id="ARBA00023136"/>
    </source>
</evidence>
<evidence type="ECO:0000259" key="19">
    <source>
        <dbReference type="Pfam" id="PF03522"/>
    </source>
</evidence>
<comment type="caution">
    <text evidence="20">The sequence shown here is derived from an EMBL/GenBank/DDBJ whole genome shotgun (WGS) entry which is preliminary data.</text>
</comment>
<evidence type="ECO:0000256" key="5">
    <source>
        <dbReference type="ARBA" id="ARBA00022553"/>
    </source>
</evidence>
<evidence type="ECO:0000256" key="15">
    <source>
        <dbReference type="ARBA" id="ARBA00047825"/>
    </source>
</evidence>
<dbReference type="GO" id="GO:0007268">
    <property type="term" value="P:chemical synaptic transmission"/>
    <property type="evidence" value="ECO:0007669"/>
    <property type="project" value="TreeGrafter"/>
</dbReference>
<dbReference type="InterPro" id="IPR018491">
    <property type="entry name" value="SLC12_C"/>
</dbReference>
<dbReference type="GO" id="GO:0045202">
    <property type="term" value="C:synapse"/>
    <property type="evidence" value="ECO:0007669"/>
    <property type="project" value="GOC"/>
</dbReference>
<evidence type="ECO:0000256" key="10">
    <source>
        <dbReference type="ARBA" id="ARBA00023065"/>
    </source>
</evidence>
<keyword evidence="12" id="KW-0325">Glycoprotein</keyword>
<evidence type="ECO:0000256" key="4">
    <source>
        <dbReference type="ARBA" id="ARBA00022538"/>
    </source>
</evidence>
<proteinExistence type="inferred from homology"/>
<dbReference type="Gene3D" id="1.20.1740.10">
    <property type="entry name" value="Amino acid/polyamine transporter I"/>
    <property type="match status" value="1"/>
</dbReference>
<feature type="transmembrane region" description="Helical" evidence="17">
    <location>
        <begin position="280"/>
        <end position="299"/>
    </location>
</feature>
<dbReference type="PANTHER" id="PTHR11827:SF47">
    <property type="entry name" value="SOLUTE CARRIER FAMILY 12 MEMBER 7"/>
    <property type="match status" value="1"/>
</dbReference>
<feature type="transmembrane region" description="Helical" evidence="17">
    <location>
        <begin position="257"/>
        <end position="274"/>
    </location>
</feature>
<evidence type="ECO:0000313" key="20">
    <source>
        <dbReference type="EMBL" id="KAF1383318.1"/>
    </source>
</evidence>
<evidence type="ECO:0000256" key="13">
    <source>
        <dbReference type="ARBA" id="ARBA00023214"/>
    </source>
</evidence>
<evidence type="ECO:0000256" key="1">
    <source>
        <dbReference type="ARBA" id="ARBA00004651"/>
    </source>
</evidence>
<dbReference type="EMBL" id="VHII01000011">
    <property type="protein sequence ID" value="KAF1383318.1"/>
    <property type="molecule type" value="Genomic_DNA"/>
</dbReference>
<evidence type="ECO:0000256" key="3">
    <source>
        <dbReference type="ARBA" id="ARBA00022475"/>
    </source>
</evidence>
<evidence type="ECO:0000256" key="2">
    <source>
        <dbReference type="ARBA" id="ARBA00022448"/>
    </source>
</evidence>
<evidence type="ECO:0000256" key="12">
    <source>
        <dbReference type="ARBA" id="ARBA00023180"/>
    </source>
</evidence>
<feature type="region of interest" description="Disordered" evidence="16">
    <location>
        <begin position="917"/>
        <end position="951"/>
    </location>
</feature>
<organism evidence="20 21">
    <name type="scientific">Perca fluviatilis</name>
    <name type="common">European perch</name>
    <dbReference type="NCBI Taxonomy" id="8168"/>
    <lineage>
        <taxon>Eukaryota</taxon>
        <taxon>Metazoa</taxon>
        <taxon>Chordata</taxon>
        <taxon>Craniata</taxon>
        <taxon>Vertebrata</taxon>
        <taxon>Euteleostomi</taxon>
        <taxon>Actinopterygii</taxon>
        <taxon>Neopterygii</taxon>
        <taxon>Teleostei</taxon>
        <taxon>Neoteleostei</taxon>
        <taxon>Acanthomorphata</taxon>
        <taxon>Eupercaria</taxon>
        <taxon>Perciformes</taxon>
        <taxon>Percoidei</taxon>
        <taxon>Percidae</taxon>
        <taxon>Percinae</taxon>
        <taxon>Perca</taxon>
    </lineage>
</organism>
<keyword evidence="21" id="KW-1185">Reference proteome</keyword>